<evidence type="ECO:0000313" key="2">
    <source>
        <dbReference type="Proteomes" id="UP001497516"/>
    </source>
</evidence>
<protein>
    <submittedName>
        <fullName evidence="1">Uncharacterized protein</fullName>
    </submittedName>
</protein>
<sequence>MVKELSFWVGLGLPNNIDSNFCVLRVMRCLWIPWDDFGPMGCDLDKVTTKWAPVCTSYWTSVSAHFSPALGHV</sequence>
<keyword evidence="2" id="KW-1185">Reference proteome</keyword>
<name>A0AAV2FNS8_9ROSI</name>
<dbReference type="EMBL" id="OZ034820">
    <property type="protein sequence ID" value="CAL1399265.1"/>
    <property type="molecule type" value="Genomic_DNA"/>
</dbReference>
<reference evidence="1 2" key="1">
    <citation type="submission" date="2024-04" db="EMBL/GenBank/DDBJ databases">
        <authorList>
            <person name="Fracassetti M."/>
        </authorList>
    </citation>
    <scope>NUCLEOTIDE SEQUENCE [LARGE SCALE GENOMIC DNA]</scope>
</reference>
<accession>A0AAV2FNS8</accession>
<proteinExistence type="predicted"/>
<dbReference type="Proteomes" id="UP001497516">
    <property type="component" value="Chromosome 7"/>
</dbReference>
<dbReference type="AlphaFoldDB" id="A0AAV2FNS8"/>
<organism evidence="1 2">
    <name type="scientific">Linum trigynum</name>
    <dbReference type="NCBI Taxonomy" id="586398"/>
    <lineage>
        <taxon>Eukaryota</taxon>
        <taxon>Viridiplantae</taxon>
        <taxon>Streptophyta</taxon>
        <taxon>Embryophyta</taxon>
        <taxon>Tracheophyta</taxon>
        <taxon>Spermatophyta</taxon>
        <taxon>Magnoliopsida</taxon>
        <taxon>eudicotyledons</taxon>
        <taxon>Gunneridae</taxon>
        <taxon>Pentapetalae</taxon>
        <taxon>rosids</taxon>
        <taxon>fabids</taxon>
        <taxon>Malpighiales</taxon>
        <taxon>Linaceae</taxon>
        <taxon>Linum</taxon>
    </lineage>
</organism>
<gene>
    <name evidence="1" type="ORF">LTRI10_LOCUS39456</name>
</gene>
<evidence type="ECO:0000313" key="1">
    <source>
        <dbReference type="EMBL" id="CAL1399265.1"/>
    </source>
</evidence>